<evidence type="ECO:0000256" key="1">
    <source>
        <dbReference type="SAM" id="MobiDB-lite"/>
    </source>
</evidence>
<feature type="compositionally biased region" description="Polar residues" evidence="1">
    <location>
        <begin position="10"/>
        <end position="30"/>
    </location>
</feature>
<dbReference type="Proteomes" id="UP000215059">
    <property type="component" value="Unassembled WGS sequence"/>
</dbReference>
<gene>
    <name evidence="2" type="ORF">CGZ90_07695</name>
</gene>
<evidence type="ECO:0000313" key="3">
    <source>
        <dbReference type="Proteomes" id="UP000215059"/>
    </source>
</evidence>
<dbReference type="AlphaFoldDB" id="A0A235FFM0"/>
<sequence>MRAQKRKARAQSQKLRAPNSNPRAQTTHTRATFRDFTFPQPQQKANKLIFLLGTVPLTQKPPQKKSSLKIVL</sequence>
<dbReference type="EMBL" id="NOII01000001">
    <property type="protein sequence ID" value="OYD59754.1"/>
    <property type="molecule type" value="Genomic_DNA"/>
</dbReference>
<proteinExistence type="predicted"/>
<reference evidence="2 3" key="1">
    <citation type="submission" date="2017-07" db="EMBL/GenBank/DDBJ databases">
        <title>Fictibacillus sp. nov. GDSW-R2A3 Genome sequencing and assembly.</title>
        <authorList>
            <person name="Mayilraj S."/>
        </authorList>
    </citation>
    <scope>NUCLEOTIDE SEQUENCE [LARGE SCALE GENOMIC DNA]</scope>
    <source>
        <strain evidence="2 3">GDSW-R2A3</strain>
    </source>
</reference>
<organism evidence="2 3">
    <name type="scientific">Fictibacillus aquaticus</name>
    <dbReference type="NCBI Taxonomy" id="2021314"/>
    <lineage>
        <taxon>Bacteria</taxon>
        <taxon>Bacillati</taxon>
        <taxon>Bacillota</taxon>
        <taxon>Bacilli</taxon>
        <taxon>Bacillales</taxon>
        <taxon>Fictibacillaceae</taxon>
        <taxon>Fictibacillus</taxon>
    </lineage>
</organism>
<feature type="region of interest" description="Disordered" evidence="1">
    <location>
        <begin position="1"/>
        <end position="39"/>
    </location>
</feature>
<keyword evidence="3" id="KW-1185">Reference proteome</keyword>
<evidence type="ECO:0000313" key="2">
    <source>
        <dbReference type="EMBL" id="OYD59754.1"/>
    </source>
</evidence>
<protein>
    <submittedName>
        <fullName evidence="2">Uncharacterized protein</fullName>
    </submittedName>
</protein>
<accession>A0A235FFM0</accession>
<comment type="caution">
    <text evidence="2">The sequence shown here is derived from an EMBL/GenBank/DDBJ whole genome shotgun (WGS) entry which is preliminary data.</text>
</comment>
<name>A0A235FFM0_9BACL</name>